<evidence type="ECO:0000313" key="15">
    <source>
        <dbReference type="EMBL" id="KAJ8372055.1"/>
    </source>
</evidence>
<evidence type="ECO:0000256" key="5">
    <source>
        <dbReference type="ARBA" id="ARBA00022902"/>
    </source>
</evidence>
<reference evidence="15" key="1">
    <citation type="journal article" date="2023" name="Science">
        <title>Genome structures resolve the early diversification of teleost fishes.</title>
        <authorList>
            <person name="Parey E."/>
            <person name="Louis A."/>
            <person name="Montfort J."/>
            <person name="Bouchez O."/>
            <person name="Roques C."/>
            <person name="Iampietro C."/>
            <person name="Lluch J."/>
            <person name="Castinel A."/>
            <person name="Donnadieu C."/>
            <person name="Desvignes T."/>
            <person name="Floi Bucao C."/>
            <person name="Jouanno E."/>
            <person name="Wen M."/>
            <person name="Mejri S."/>
            <person name="Dirks R."/>
            <person name="Jansen H."/>
            <person name="Henkel C."/>
            <person name="Chen W.J."/>
            <person name="Zahm M."/>
            <person name="Cabau C."/>
            <person name="Klopp C."/>
            <person name="Thompson A.W."/>
            <person name="Robinson-Rechavi M."/>
            <person name="Braasch I."/>
            <person name="Lecointre G."/>
            <person name="Bobe J."/>
            <person name="Postlethwait J.H."/>
            <person name="Berthelot C."/>
            <person name="Roest Crollius H."/>
            <person name="Guiguen Y."/>
        </authorList>
    </citation>
    <scope>NUCLEOTIDE SEQUENCE</scope>
    <source>
        <strain evidence="15">NC1722</strain>
    </source>
</reference>
<evidence type="ECO:0000256" key="6">
    <source>
        <dbReference type="ARBA" id="ARBA00023015"/>
    </source>
</evidence>
<comment type="caution">
    <text evidence="15">The sequence shown here is derived from an EMBL/GenBank/DDBJ whole genome shotgun (WGS) entry which is preliminary data.</text>
</comment>
<accession>A0AAD7R961</accession>
<dbReference type="PROSITE" id="PS50888">
    <property type="entry name" value="BHLH"/>
    <property type="match status" value="1"/>
</dbReference>
<protein>
    <recommendedName>
        <fullName evidence="12">Transcription factor HES-5</fullName>
    </recommendedName>
    <alternativeName>
        <fullName evidence="13">Hairy and enhancer of split 5</fullName>
    </alternativeName>
</protein>
<dbReference type="PANTHER" id="PTHR10985">
    <property type="entry name" value="BASIC HELIX-LOOP-HELIX TRANSCRIPTION FACTOR, HES-RELATED"/>
    <property type="match status" value="1"/>
</dbReference>
<dbReference type="Gene3D" id="4.10.280.10">
    <property type="entry name" value="Helix-loop-helix DNA-binding domain"/>
    <property type="match status" value="1"/>
</dbReference>
<dbReference type="GO" id="GO:0007399">
    <property type="term" value="P:nervous system development"/>
    <property type="evidence" value="ECO:0007669"/>
    <property type="project" value="UniProtKB-KW"/>
</dbReference>
<dbReference type="EMBL" id="JAINUG010000418">
    <property type="protein sequence ID" value="KAJ8372055.1"/>
    <property type="molecule type" value="Genomic_DNA"/>
</dbReference>
<evidence type="ECO:0000256" key="2">
    <source>
        <dbReference type="ARBA" id="ARBA00022473"/>
    </source>
</evidence>
<keyword evidence="16" id="KW-1185">Reference proteome</keyword>
<dbReference type="GO" id="GO:0030154">
    <property type="term" value="P:cell differentiation"/>
    <property type="evidence" value="ECO:0007669"/>
    <property type="project" value="UniProtKB-KW"/>
</dbReference>
<evidence type="ECO:0000256" key="3">
    <source>
        <dbReference type="ARBA" id="ARBA00022491"/>
    </source>
</evidence>
<dbReference type="GO" id="GO:0003677">
    <property type="term" value="F:DNA binding"/>
    <property type="evidence" value="ECO:0007669"/>
    <property type="project" value="UniProtKB-KW"/>
</dbReference>
<evidence type="ECO:0000259" key="14">
    <source>
        <dbReference type="PROSITE" id="PS50888"/>
    </source>
</evidence>
<dbReference type="AlphaFoldDB" id="A0AAD7R961"/>
<evidence type="ECO:0000256" key="1">
    <source>
        <dbReference type="ARBA" id="ARBA00004123"/>
    </source>
</evidence>
<comment type="subunit">
    <text evidence="10">Transcription repression requires formation of a complex with a corepressor protein of the Groucho/TLE family.</text>
</comment>
<dbReference type="FunFam" id="4.10.280.10:FF:000033">
    <property type="entry name" value="Transcription factor HES-5"/>
    <property type="match status" value="1"/>
</dbReference>
<dbReference type="SUPFAM" id="SSF47459">
    <property type="entry name" value="HLH, helix-loop-helix DNA-binding domain"/>
    <property type="match status" value="1"/>
</dbReference>
<dbReference type="InterPro" id="IPR036638">
    <property type="entry name" value="HLH_DNA-bd_sf"/>
</dbReference>
<dbReference type="SMART" id="SM00353">
    <property type="entry name" value="HLH"/>
    <property type="match status" value="1"/>
</dbReference>
<keyword evidence="3" id="KW-0678">Repressor</keyword>
<evidence type="ECO:0000256" key="12">
    <source>
        <dbReference type="ARBA" id="ARBA00072975"/>
    </source>
</evidence>
<comment type="function">
    <text evidence="11">Transcriptional repressor of genes that require a bHLH protein for their transcription. Plays an important role as neurogenesis negative regulator.</text>
</comment>
<name>A0AAD7R961_9TELE</name>
<keyword evidence="5" id="KW-0524">Neurogenesis</keyword>
<dbReference type="GO" id="GO:0005634">
    <property type="term" value="C:nucleus"/>
    <property type="evidence" value="ECO:0007669"/>
    <property type="project" value="UniProtKB-SubCell"/>
</dbReference>
<evidence type="ECO:0000256" key="13">
    <source>
        <dbReference type="ARBA" id="ARBA00081413"/>
    </source>
</evidence>
<keyword evidence="8" id="KW-0804">Transcription</keyword>
<evidence type="ECO:0000256" key="7">
    <source>
        <dbReference type="ARBA" id="ARBA00023125"/>
    </source>
</evidence>
<sequence>MAPSTLHRPLTEGNLSLSEKNRVRKPIVEKMRRDRINGSIEHLKTLLQRQLKQQQPGSKLEKADILEMAVNFLKQQVKPSADLGYRQGFSQCLEEARRYLLHTSLRLTDGVAVEHCPRTTTKSRTSAESIPKSTLVSLKQSAAMPQGIMWRPW</sequence>
<evidence type="ECO:0000256" key="4">
    <source>
        <dbReference type="ARBA" id="ARBA00022782"/>
    </source>
</evidence>
<evidence type="ECO:0000256" key="10">
    <source>
        <dbReference type="ARBA" id="ARBA00023791"/>
    </source>
</evidence>
<keyword evidence="4" id="KW-0221">Differentiation</keyword>
<evidence type="ECO:0000256" key="9">
    <source>
        <dbReference type="ARBA" id="ARBA00023242"/>
    </source>
</evidence>
<organism evidence="15 16">
    <name type="scientific">Aldrovandia affinis</name>
    <dbReference type="NCBI Taxonomy" id="143900"/>
    <lineage>
        <taxon>Eukaryota</taxon>
        <taxon>Metazoa</taxon>
        <taxon>Chordata</taxon>
        <taxon>Craniata</taxon>
        <taxon>Vertebrata</taxon>
        <taxon>Euteleostomi</taxon>
        <taxon>Actinopterygii</taxon>
        <taxon>Neopterygii</taxon>
        <taxon>Teleostei</taxon>
        <taxon>Notacanthiformes</taxon>
        <taxon>Halosauridae</taxon>
        <taxon>Aldrovandia</taxon>
    </lineage>
</organism>
<dbReference type="InterPro" id="IPR050370">
    <property type="entry name" value="HES_HEY"/>
</dbReference>
<dbReference type="GO" id="GO:0048513">
    <property type="term" value="P:animal organ development"/>
    <property type="evidence" value="ECO:0007669"/>
    <property type="project" value="UniProtKB-ARBA"/>
</dbReference>
<proteinExistence type="predicted"/>
<keyword evidence="2" id="KW-0217">Developmental protein</keyword>
<evidence type="ECO:0000313" key="16">
    <source>
        <dbReference type="Proteomes" id="UP001221898"/>
    </source>
</evidence>
<dbReference type="Pfam" id="PF00010">
    <property type="entry name" value="HLH"/>
    <property type="match status" value="1"/>
</dbReference>
<comment type="subcellular location">
    <subcellularLocation>
        <location evidence="1">Nucleus</location>
    </subcellularLocation>
</comment>
<keyword evidence="6" id="KW-0805">Transcription regulation</keyword>
<keyword evidence="9" id="KW-0539">Nucleus</keyword>
<dbReference type="GO" id="GO:0045596">
    <property type="term" value="P:negative regulation of cell differentiation"/>
    <property type="evidence" value="ECO:0007669"/>
    <property type="project" value="UniProtKB-ARBA"/>
</dbReference>
<dbReference type="Proteomes" id="UP001221898">
    <property type="component" value="Unassembled WGS sequence"/>
</dbReference>
<evidence type="ECO:0000256" key="11">
    <source>
        <dbReference type="ARBA" id="ARBA00060201"/>
    </source>
</evidence>
<keyword evidence="7" id="KW-0238">DNA-binding</keyword>
<dbReference type="InterPro" id="IPR011598">
    <property type="entry name" value="bHLH_dom"/>
</dbReference>
<gene>
    <name evidence="15" type="ORF">AAFF_G00295180</name>
</gene>
<feature type="domain" description="BHLH" evidence="14">
    <location>
        <begin position="20"/>
        <end position="76"/>
    </location>
</feature>
<dbReference type="GO" id="GO:0097150">
    <property type="term" value="P:neuronal stem cell population maintenance"/>
    <property type="evidence" value="ECO:0007669"/>
    <property type="project" value="UniProtKB-ARBA"/>
</dbReference>
<evidence type="ECO:0000256" key="8">
    <source>
        <dbReference type="ARBA" id="ARBA00023163"/>
    </source>
</evidence>
<dbReference type="GO" id="GO:0046983">
    <property type="term" value="F:protein dimerization activity"/>
    <property type="evidence" value="ECO:0007669"/>
    <property type="project" value="InterPro"/>
</dbReference>